<accession>A0A6C0GFQ2</accession>
<name>A0A6C0GFQ2_9BACT</name>
<proteinExistence type="predicted"/>
<evidence type="ECO:0000313" key="2">
    <source>
        <dbReference type="EMBL" id="QHT66818.1"/>
    </source>
</evidence>
<feature type="chain" id="PRO_5025563641" evidence="1">
    <location>
        <begin position="25"/>
        <end position="282"/>
    </location>
</feature>
<keyword evidence="3" id="KW-1185">Reference proteome</keyword>
<reference evidence="2 3" key="1">
    <citation type="submission" date="2020-01" db="EMBL/GenBank/DDBJ databases">
        <authorList>
            <person name="Kim M.K."/>
        </authorList>
    </citation>
    <scope>NUCLEOTIDE SEQUENCE [LARGE SCALE GENOMIC DNA]</scope>
    <source>
        <strain evidence="2 3">172606-1</strain>
    </source>
</reference>
<feature type="signal peptide" evidence="1">
    <location>
        <begin position="1"/>
        <end position="24"/>
    </location>
</feature>
<organism evidence="2 3">
    <name type="scientific">Rhodocytophaga rosea</name>
    <dbReference type="NCBI Taxonomy" id="2704465"/>
    <lineage>
        <taxon>Bacteria</taxon>
        <taxon>Pseudomonadati</taxon>
        <taxon>Bacteroidota</taxon>
        <taxon>Cytophagia</taxon>
        <taxon>Cytophagales</taxon>
        <taxon>Rhodocytophagaceae</taxon>
        <taxon>Rhodocytophaga</taxon>
    </lineage>
</organism>
<evidence type="ECO:0000313" key="3">
    <source>
        <dbReference type="Proteomes" id="UP000480178"/>
    </source>
</evidence>
<dbReference type="AlphaFoldDB" id="A0A6C0GFQ2"/>
<protein>
    <submittedName>
        <fullName evidence="2">DUF2911 domain-containing protein</fullName>
    </submittedName>
</protein>
<dbReference type="SUPFAM" id="SSF81901">
    <property type="entry name" value="HCP-like"/>
    <property type="match status" value="1"/>
</dbReference>
<dbReference type="EMBL" id="CP048222">
    <property type="protein sequence ID" value="QHT66818.1"/>
    <property type="molecule type" value="Genomic_DNA"/>
</dbReference>
<keyword evidence="1" id="KW-0732">Signal</keyword>
<dbReference type="Proteomes" id="UP000480178">
    <property type="component" value="Chromosome"/>
</dbReference>
<gene>
    <name evidence="2" type="ORF">GXP67_09185</name>
</gene>
<dbReference type="PROSITE" id="PS51257">
    <property type="entry name" value="PROKAR_LIPOPROTEIN"/>
    <property type="match status" value="1"/>
</dbReference>
<sequence length="282" mass="31270">MKKVLHTLVFVLIACCCITEGVQAQINMPAASPSATLTQQVGLGEVKISYSRPSMKGRKIFGGLKPYGEVWRTGANAATTITFSEEVMLEGKKVPAGTYAIMSIPGETEWVVILSKNLKVSEGDYKQSDDQARFTVKPAKTGSPYETLTIDISDLTNSTALINIKWENTKVSLKLETEVDAKVMAQIKDRMEPNANVYYQAAVYYMESGKDLKQAMEWMNKATVKDAQFWQLHQKAKLQAKLNDNKGAIESAKKSIELAKIAKNSDYVRMNESLIAELQKAK</sequence>
<dbReference type="KEGG" id="rhoz:GXP67_09185"/>
<evidence type="ECO:0000256" key="1">
    <source>
        <dbReference type="SAM" id="SignalP"/>
    </source>
</evidence>
<dbReference type="InterPro" id="IPR021314">
    <property type="entry name" value="DUF2911"/>
</dbReference>
<dbReference type="RefSeq" id="WP_162442870.1">
    <property type="nucleotide sequence ID" value="NZ_CP048222.1"/>
</dbReference>
<dbReference type="Pfam" id="PF11138">
    <property type="entry name" value="DUF2911"/>
    <property type="match status" value="1"/>
</dbReference>